<dbReference type="SUPFAM" id="SSF46689">
    <property type="entry name" value="Homeodomain-like"/>
    <property type="match status" value="1"/>
</dbReference>
<dbReference type="InterPro" id="IPR050109">
    <property type="entry name" value="HTH-type_TetR-like_transc_reg"/>
</dbReference>
<dbReference type="Pfam" id="PF00440">
    <property type="entry name" value="TetR_N"/>
    <property type="match status" value="1"/>
</dbReference>
<dbReference type="PRINTS" id="PR00455">
    <property type="entry name" value="HTHTETR"/>
</dbReference>
<dbReference type="SUPFAM" id="SSF48498">
    <property type="entry name" value="Tetracyclin repressor-like, C-terminal domain"/>
    <property type="match status" value="1"/>
</dbReference>
<sequence>MQTWPLIDTEPPPDSSRRAHNKHAVRTSLLQAARQLFAERGVAETTAEEIAEAAGVSRATFFNYFRNKHGIVIALHDAHVATLGLLVDDLLSEPLTTAGRLDRLFADVAATAAAAPVYFASLTGELERELAVPAVSAARTEQLTSTLVRLLTPGVAAGEVREDLPLRFLAQMVGSTYISVIRYWRESPDYDITLNSARASHFLTGALAPGTG</sequence>
<name>A0ABY1N4D8_9ACTN</name>
<dbReference type="InterPro" id="IPR001647">
    <property type="entry name" value="HTH_TetR"/>
</dbReference>
<feature type="region of interest" description="Disordered" evidence="5">
    <location>
        <begin position="1"/>
        <end position="20"/>
    </location>
</feature>
<comment type="caution">
    <text evidence="7">The sequence shown here is derived from an EMBL/GenBank/DDBJ whole genome shotgun (WGS) entry which is preliminary data.</text>
</comment>
<dbReference type="EMBL" id="FXTG01000011">
    <property type="protein sequence ID" value="SMO88912.1"/>
    <property type="molecule type" value="Genomic_DNA"/>
</dbReference>
<evidence type="ECO:0000256" key="3">
    <source>
        <dbReference type="ARBA" id="ARBA00023163"/>
    </source>
</evidence>
<protein>
    <submittedName>
        <fullName evidence="7">Transcriptional regulator, TetR family</fullName>
    </submittedName>
</protein>
<dbReference type="InterPro" id="IPR009057">
    <property type="entry name" value="Homeodomain-like_sf"/>
</dbReference>
<evidence type="ECO:0000256" key="5">
    <source>
        <dbReference type="SAM" id="MobiDB-lite"/>
    </source>
</evidence>
<feature type="DNA-binding region" description="H-T-H motif" evidence="4">
    <location>
        <begin position="46"/>
        <end position="65"/>
    </location>
</feature>
<keyword evidence="1" id="KW-0805">Transcription regulation</keyword>
<organism evidence="7 8">
    <name type="scientific">Dietzia kunjamensis subsp. schimae</name>
    <dbReference type="NCBI Taxonomy" id="498198"/>
    <lineage>
        <taxon>Bacteria</taxon>
        <taxon>Bacillati</taxon>
        <taxon>Actinomycetota</taxon>
        <taxon>Actinomycetes</taxon>
        <taxon>Mycobacteriales</taxon>
        <taxon>Dietziaceae</taxon>
        <taxon>Dietzia</taxon>
    </lineage>
</organism>
<feature type="domain" description="HTH tetR-type" evidence="6">
    <location>
        <begin position="23"/>
        <end position="83"/>
    </location>
</feature>
<keyword evidence="2 4" id="KW-0238">DNA-binding</keyword>
<dbReference type="RefSeq" id="WP_154830905.1">
    <property type="nucleotide sequence ID" value="NZ_BAAAQH010000007.1"/>
</dbReference>
<dbReference type="PANTHER" id="PTHR30055:SF234">
    <property type="entry name" value="HTH-TYPE TRANSCRIPTIONAL REGULATOR BETI"/>
    <property type="match status" value="1"/>
</dbReference>
<evidence type="ECO:0000313" key="7">
    <source>
        <dbReference type="EMBL" id="SMO88912.1"/>
    </source>
</evidence>
<accession>A0ABY1N4D8</accession>
<dbReference type="Proteomes" id="UP000315460">
    <property type="component" value="Unassembled WGS sequence"/>
</dbReference>
<keyword evidence="8" id="KW-1185">Reference proteome</keyword>
<dbReference type="PROSITE" id="PS01081">
    <property type="entry name" value="HTH_TETR_1"/>
    <property type="match status" value="1"/>
</dbReference>
<dbReference type="PROSITE" id="PS50977">
    <property type="entry name" value="HTH_TETR_2"/>
    <property type="match status" value="1"/>
</dbReference>
<dbReference type="PANTHER" id="PTHR30055">
    <property type="entry name" value="HTH-TYPE TRANSCRIPTIONAL REGULATOR RUTR"/>
    <property type="match status" value="1"/>
</dbReference>
<dbReference type="Gene3D" id="1.10.357.10">
    <property type="entry name" value="Tetracycline Repressor, domain 2"/>
    <property type="match status" value="1"/>
</dbReference>
<keyword evidence="3" id="KW-0804">Transcription</keyword>
<evidence type="ECO:0000256" key="2">
    <source>
        <dbReference type="ARBA" id="ARBA00023125"/>
    </source>
</evidence>
<evidence type="ECO:0000313" key="8">
    <source>
        <dbReference type="Proteomes" id="UP000315460"/>
    </source>
</evidence>
<evidence type="ECO:0000259" key="6">
    <source>
        <dbReference type="PROSITE" id="PS50977"/>
    </source>
</evidence>
<dbReference type="InterPro" id="IPR023772">
    <property type="entry name" value="DNA-bd_HTH_TetR-type_CS"/>
</dbReference>
<evidence type="ECO:0000256" key="4">
    <source>
        <dbReference type="PROSITE-ProRule" id="PRU00335"/>
    </source>
</evidence>
<proteinExistence type="predicted"/>
<gene>
    <name evidence="7" type="ORF">SAMN06265174_11159</name>
</gene>
<reference evidence="7 8" key="1">
    <citation type="submission" date="2017-05" db="EMBL/GenBank/DDBJ databases">
        <authorList>
            <person name="Varghese N."/>
            <person name="Submissions S."/>
        </authorList>
    </citation>
    <scope>NUCLEOTIDE SEQUENCE [LARGE SCALE GENOMIC DNA]</scope>
    <source>
        <strain evidence="7 8">DSM 45139</strain>
    </source>
</reference>
<dbReference type="InterPro" id="IPR036271">
    <property type="entry name" value="Tet_transcr_reg_TetR-rel_C_sf"/>
</dbReference>
<evidence type="ECO:0000256" key="1">
    <source>
        <dbReference type="ARBA" id="ARBA00023015"/>
    </source>
</evidence>